<dbReference type="EMBL" id="OU466860">
    <property type="protein sequence ID" value="CAH2058820.1"/>
    <property type="molecule type" value="Genomic_DNA"/>
</dbReference>
<evidence type="ECO:0000259" key="1">
    <source>
        <dbReference type="Pfam" id="PF25475"/>
    </source>
</evidence>
<dbReference type="Pfam" id="PF25475">
    <property type="entry name" value="DUF7903"/>
    <property type="match status" value="1"/>
</dbReference>
<accession>A0AAU9S372</accession>
<protein>
    <recommendedName>
        <fullName evidence="1">DUF7903 domain-containing protein</fullName>
    </recommendedName>
</protein>
<name>A0AAU9S372_THLAR</name>
<sequence length="418" mass="47872">MRSAMSYIPPHKRHLKDPLTPTPLPDYLITKSKKKTDFKSISSAIGNVIAYSRDAISKWFLIGSNGTEYEVPSSLSLVPLSSDFEACIYGEKPLVLMINNVQKENMITEGSEEEEERTRWMLVVAEKVEKDLVLAYEQAKKGMEDHNHVYNDKLRLVARLGKILFRRLQAGPVAERSLRNSVKVFTTNVPTSYIQNIKSKAVPRHEFCLVEEKVTYILKVEHYTLPDATIYCKCTMKEDGRLRRWTASAEIRPVRHLVVDVSCIDKNLDMRLMLAGRRKIKTLTYATLELNQSFYDGQEKEISNIQELLDSATVDPNVKGRLRWPLGKTSSGDGYSVFDVCHVRATTYKNQTLGLKIREADRFNVRFGTEEIEKGVTLILQDMNIKLQEQNIESVCVSEMLRDALGTIWDFLQYDDAF</sequence>
<dbReference type="Proteomes" id="UP000836841">
    <property type="component" value="Chromosome 4"/>
</dbReference>
<feature type="domain" description="DUF7903" evidence="1">
    <location>
        <begin position="47"/>
        <end position="410"/>
    </location>
</feature>
<dbReference type="PANTHER" id="PTHR35481:SF3">
    <property type="entry name" value="(RAPE) HYPOTHETICAL PROTEIN"/>
    <property type="match status" value="1"/>
</dbReference>
<dbReference type="AlphaFoldDB" id="A0AAU9S372"/>
<evidence type="ECO:0000313" key="2">
    <source>
        <dbReference type="EMBL" id="CAH2058820.1"/>
    </source>
</evidence>
<organism evidence="2 3">
    <name type="scientific">Thlaspi arvense</name>
    <name type="common">Field penny-cress</name>
    <dbReference type="NCBI Taxonomy" id="13288"/>
    <lineage>
        <taxon>Eukaryota</taxon>
        <taxon>Viridiplantae</taxon>
        <taxon>Streptophyta</taxon>
        <taxon>Embryophyta</taxon>
        <taxon>Tracheophyta</taxon>
        <taxon>Spermatophyta</taxon>
        <taxon>Magnoliopsida</taxon>
        <taxon>eudicotyledons</taxon>
        <taxon>Gunneridae</taxon>
        <taxon>Pentapetalae</taxon>
        <taxon>rosids</taxon>
        <taxon>malvids</taxon>
        <taxon>Brassicales</taxon>
        <taxon>Brassicaceae</taxon>
        <taxon>Thlaspideae</taxon>
        <taxon>Thlaspi</taxon>
    </lineage>
</organism>
<gene>
    <name evidence="2" type="ORF">TAV2_LOCUS12587</name>
</gene>
<dbReference type="InterPro" id="IPR057225">
    <property type="entry name" value="DUF7903"/>
</dbReference>
<evidence type="ECO:0000313" key="3">
    <source>
        <dbReference type="Proteomes" id="UP000836841"/>
    </source>
</evidence>
<proteinExistence type="predicted"/>
<dbReference type="PANTHER" id="PTHR35481">
    <property type="entry name" value="DNA-DIRECTED RNA POLYMERASE SUBUNIT ALPHA"/>
    <property type="match status" value="1"/>
</dbReference>
<keyword evidence="3" id="KW-1185">Reference proteome</keyword>
<reference evidence="2 3" key="1">
    <citation type="submission" date="2022-03" db="EMBL/GenBank/DDBJ databases">
        <authorList>
            <person name="Nunn A."/>
            <person name="Chopra R."/>
            <person name="Nunn A."/>
            <person name="Contreras Garrido A."/>
        </authorList>
    </citation>
    <scope>NUCLEOTIDE SEQUENCE [LARGE SCALE GENOMIC DNA]</scope>
</reference>